<feature type="transmembrane region" description="Helical" evidence="7">
    <location>
        <begin position="38"/>
        <end position="55"/>
    </location>
</feature>
<comment type="similarity">
    <text evidence="2">Belongs to the polysaccharide synthase family.</text>
</comment>
<keyword evidence="6 7" id="KW-0472">Membrane</keyword>
<feature type="transmembrane region" description="Helical" evidence="7">
    <location>
        <begin position="315"/>
        <end position="337"/>
    </location>
</feature>
<dbReference type="Proteomes" id="UP001158049">
    <property type="component" value="Unassembled WGS sequence"/>
</dbReference>
<feature type="transmembrane region" description="Helical" evidence="7">
    <location>
        <begin position="244"/>
        <end position="268"/>
    </location>
</feature>
<protein>
    <submittedName>
        <fullName evidence="8">Membrane protein involved in the export of O-antigen and teichoic acid</fullName>
    </submittedName>
</protein>
<dbReference type="InterPro" id="IPR050833">
    <property type="entry name" value="Poly_Biosynth_Transport"/>
</dbReference>
<evidence type="ECO:0000256" key="4">
    <source>
        <dbReference type="ARBA" id="ARBA00022692"/>
    </source>
</evidence>
<feature type="transmembrane region" description="Helical" evidence="7">
    <location>
        <begin position="144"/>
        <end position="164"/>
    </location>
</feature>
<evidence type="ECO:0000313" key="9">
    <source>
        <dbReference type="Proteomes" id="UP001158049"/>
    </source>
</evidence>
<feature type="transmembrane region" description="Helical" evidence="7">
    <location>
        <begin position="76"/>
        <end position="94"/>
    </location>
</feature>
<feature type="transmembrane region" description="Helical" evidence="7">
    <location>
        <begin position="207"/>
        <end position="224"/>
    </location>
</feature>
<evidence type="ECO:0000313" key="8">
    <source>
        <dbReference type="EMBL" id="SMP69460.1"/>
    </source>
</evidence>
<gene>
    <name evidence="8" type="ORF">SAMN06295970_11529</name>
</gene>
<reference evidence="8 9" key="1">
    <citation type="submission" date="2017-05" db="EMBL/GenBank/DDBJ databases">
        <authorList>
            <person name="Varghese N."/>
            <person name="Submissions S."/>
        </authorList>
    </citation>
    <scope>NUCLEOTIDE SEQUENCE [LARGE SCALE GENOMIC DNA]</scope>
    <source>
        <strain evidence="8 9">DSM 26001</strain>
    </source>
</reference>
<proteinExistence type="inferred from homology"/>
<evidence type="ECO:0000256" key="2">
    <source>
        <dbReference type="ARBA" id="ARBA00007430"/>
    </source>
</evidence>
<dbReference type="EMBL" id="FXUL01000015">
    <property type="protein sequence ID" value="SMP69460.1"/>
    <property type="molecule type" value="Genomic_DNA"/>
</dbReference>
<evidence type="ECO:0000256" key="1">
    <source>
        <dbReference type="ARBA" id="ARBA00004651"/>
    </source>
</evidence>
<comment type="caution">
    <text evidence="8">The sequence shown here is derived from an EMBL/GenBank/DDBJ whole genome shotgun (WGS) entry which is preliminary data.</text>
</comment>
<evidence type="ECO:0000256" key="7">
    <source>
        <dbReference type="SAM" id="Phobius"/>
    </source>
</evidence>
<sequence length="480" mass="52035">MVNLRRSLVINFFSSSGATIAQFIVSILLARMLSPGEIGVFSMTIVLVNIVHIFRDFGVGTYLQREPDLTPEKMRAATGVMYTTSWIIAAGLYLSSPWISQWFKEPAMVPVMKVLAVGFIFIPFGSITHSLLTREFAAGKQAIVNVVGTGAFTVTCLTLAYLGFGTMSMAWANLANIIACAIAYTPLRPKNLPWLPSFRKWRNVLHFGIGTLLSNCIGAINNAVPDILLGKLGNATMVGLFSRASSTVSIFTYIAGSTVNYGSVSYISQAYHRREPLGPLLNRVTALVTGVGWPALALTYVFSAEIVTALYGEKWLPAVPAIDALVIAGMISLIFNYTPTALTAIGRPYLSATPLIATLLTRIAFGVVLFNGDIRNFSWAICAATVLAAPVMIYQHYVYLSHRFGTMLTALMPSALVAIACMAAAMLFKMMLPTSLHAMAVLLILTLPLASVWYLALRLTRHPLMAELHLVANGLKARLA</sequence>
<evidence type="ECO:0000256" key="6">
    <source>
        <dbReference type="ARBA" id="ARBA00023136"/>
    </source>
</evidence>
<accession>A0ABY1QFJ0</accession>
<dbReference type="PANTHER" id="PTHR30250">
    <property type="entry name" value="PST FAMILY PREDICTED COLANIC ACID TRANSPORTER"/>
    <property type="match status" value="1"/>
</dbReference>
<feature type="transmembrane region" description="Helical" evidence="7">
    <location>
        <begin position="376"/>
        <end position="394"/>
    </location>
</feature>
<evidence type="ECO:0000256" key="3">
    <source>
        <dbReference type="ARBA" id="ARBA00022475"/>
    </source>
</evidence>
<feature type="transmembrane region" description="Helical" evidence="7">
    <location>
        <begin position="114"/>
        <end position="132"/>
    </location>
</feature>
<keyword evidence="9" id="KW-1185">Reference proteome</keyword>
<dbReference type="Pfam" id="PF13440">
    <property type="entry name" value="Polysacc_synt_3"/>
    <property type="match status" value="1"/>
</dbReference>
<feature type="transmembrane region" description="Helical" evidence="7">
    <location>
        <begin position="12"/>
        <end position="32"/>
    </location>
</feature>
<evidence type="ECO:0000256" key="5">
    <source>
        <dbReference type="ARBA" id="ARBA00022989"/>
    </source>
</evidence>
<comment type="subcellular location">
    <subcellularLocation>
        <location evidence="1">Cell membrane</location>
        <topology evidence="1">Multi-pass membrane protein</topology>
    </subcellularLocation>
</comment>
<keyword evidence="5 7" id="KW-1133">Transmembrane helix</keyword>
<keyword evidence="3" id="KW-1003">Cell membrane</keyword>
<name>A0ABY1QFJ0_9BURK</name>
<feature type="transmembrane region" description="Helical" evidence="7">
    <location>
        <begin position="406"/>
        <end position="428"/>
    </location>
</feature>
<dbReference type="RefSeq" id="WP_283443656.1">
    <property type="nucleotide sequence ID" value="NZ_FXUL01000015.1"/>
</dbReference>
<organism evidence="8 9">
    <name type="scientific">Noviherbaspirillum suwonense</name>
    <dbReference type="NCBI Taxonomy" id="1224511"/>
    <lineage>
        <taxon>Bacteria</taxon>
        <taxon>Pseudomonadati</taxon>
        <taxon>Pseudomonadota</taxon>
        <taxon>Betaproteobacteria</taxon>
        <taxon>Burkholderiales</taxon>
        <taxon>Oxalobacteraceae</taxon>
        <taxon>Noviherbaspirillum</taxon>
    </lineage>
</organism>
<feature type="transmembrane region" description="Helical" evidence="7">
    <location>
        <begin position="434"/>
        <end position="456"/>
    </location>
</feature>
<feature type="transmembrane region" description="Helical" evidence="7">
    <location>
        <begin position="349"/>
        <end position="370"/>
    </location>
</feature>
<dbReference type="PANTHER" id="PTHR30250:SF10">
    <property type="entry name" value="LIPOPOLYSACCHARIDE BIOSYNTHESIS PROTEIN WZXC"/>
    <property type="match status" value="1"/>
</dbReference>
<feature type="transmembrane region" description="Helical" evidence="7">
    <location>
        <begin position="280"/>
        <end position="303"/>
    </location>
</feature>
<keyword evidence="4 7" id="KW-0812">Transmembrane</keyword>
<feature type="transmembrane region" description="Helical" evidence="7">
    <location>
        <begin position="170"/>
        <end position="187"/>
    </location>
</feature>